<dbReference type="EMBL" id="KZ303487">
    <property type="protein sequence ID" value="PIA19376.1"/>
    <property type="molecule type" value="Genomic_DNA"/>
</dbReference>
<feature type="region of interest" description="Disordered" evidence="1">
    <location>
        <begin position="1"/>
        <end position="27"/>
    </location>
</feature>
<name>A0A2G5BK38_COERN</name>
<organism evidence="2 3">
    <name type="scientific">Coemansia reversa (strain ATCC 12441 / NRRL 1564)</name>
    <dbReference type="NCBI Taxonomy" id="763665"/>
    <lineage>
        <taxon>Eukaryota</taxon>
        <taxon>Fungi</taxon>
        <taxon>Fungi incertae sedis</taxon>
        <taxon>Zoopagomycota</taxon>
        <taxon>Kickxellomycotina</taxon>
        <taxon>Kickxellomycetes</taxon>
        <taxon>Kickxellales</taxon>
        <taxon>Kickxellaceae</taxon>
        <taxon>Coemansia</taxon>
    </lineage>
</organism>
<dbReference type="OrthoDB" id="5565689at2759"/>
<dbReference type="AlphaFoldDB" id="A0A2G5BK38"/>
<dbReference type="Proteomes" id="UP000242474">
    <property type="component" value="Unassembled WGS sequence"/>
</dbReference>
<sequence>MSQQDGDVSERQATGCNDRHDVSHSYSGISHGKLEHIFRYIEDQQNSNKQRLSMPSSVPRETLSDRCCSMSRQADKKEDGTAAMPEASRQPAHKGKRTLHKRLHIPTKAVQPPAEPTAPGMHLREGEVSCLGTIQALPTGTKGHKTRHLGIFNKGKAVVSTNSGSAFSEREFLQNANICRIQLDASHRSGAQQCSRAKGVDGVQEGTYGLQEIERNYPCSQDEPCHSRSTSEHTYRIGSGRSSHGSPYSDGAVADSVRSSRPCHSRSSFVPETSPKRIRDIHPASPPSVHSDIHMSEEQPATTADLPASSDAAPKVPPLGHTNLRDSRMLLDSINECLGDDLQQISPPSCASHTSRRSCSTDNLNISMLFEEPNTGYTSAFNIHDCSLGALSAFDSNFFASREMPPPPPRCIGDVTISDFGNSRYGPGFHGSGMPLWTTRSSESLRSVDTLPEYVPQPELPPPYQHRALTPQGLANDSLRDMRLLNHSRANINVSTYAHRQRSRSISVQAEPANLMRRSNTSSRIPPHTDNLDLVELRPFPRRMC</sequence>
<feature type="compositionally biased region" description="Basic residues" evidence="1">
    <location>
        <begin position="91"/>
        <end position="105"/>
    </location>
</feature>
<keyword evidence="3" id="KW-1185">Reference proteome</keyword>
<evidence type="ECO:0000256" key="1">
    <source>
        <dbReference type="SAM" id="MobiDB-lite"/>
    </source>
</evidence>
<feature type="compositionally biased region" description="Basic and acidic residues" evidence="1">
    <location>
        <begin position="223"/>
        <end position="235"/>
    </location>
</feature>
<proteinExistence type="predicted"/>
<evidence type="ECO:0000313" key="2">
    <source>
        <dbReference type="EMBL" id="PIA19376.1"/>
    </source>
</evidence>
<feature type="compositionally biased region" description="Polar residues" evidence="1">
    <location>
        <begin position="46"/>
        <end position="56"/>
    </location>
</feature>
<gene>
    <name evidence="2" type="ORF">COEREDRAFT_79303</name>
</gene>
<feature type="region of interest" description="Disordered" evidence="1">
    <location>
        <begin position="46"/>
        <end position="120"/>
    </location>
</feature>
<evidence type="ECO:0000313" key="3">
    <source>
        <dbReference type="Proteomes" id="UP000242474"/>
    </source>
</evidence>
<feature type="compositionally biased region" description="Polar residues" evidence="1">
    <location>
        <begin position="1"/>
        <end position="15"/>
    </location>
</feature>
<feature type="region of interest" description="Disordered" evidence="1">
    <location>
        <begin position="218"/>
        <end position="323"/>
    </location>
</feature>
<protein>
    <submittedName>
        <fullName evidence="2">Uncharacterized protein</fullName>
    </submittedName>
</protein>
<reference evidence="2 3" key="1">
    <citation type="journal article" date="2015" name="Genome Biol. Evol.">
        <title>Phylogenomic analyses indicate that early fungi evolved digesting cell walls of algal ancestors of land plants.</title>
        <authorList>
            <person name="Chang Y."/>
            <person name="Wang S."/>
            <person name="Sekimoto S."/>
            <person name="Aerts A.L."/>
            <person name="Choi C."/>
            <person name="Clum A."/>
            <person name="LaButti K.M."/>
            <person name="Lindquist E.A."/>
            <person name="Yee Ngan C."/>
            <person name="Ohm R.A."/>
            <person name="Salamov A.A."/>
            <person name="Grigoriev I.V."/>
            <person name="Spatafora J.W."/>
            <person name="Berbee M.L."/>
        </authorList>
    </citation>
    <scope>NUCLEOTIDE SEQUENCE [LARGE SCALE GENOMIC DNA]</scope>
    <source>
        <strain evidence="2 3">NRRL 1564</strain>
    </source>
</reference>
<accession>A0A2G5BK38</accession>